<dbReference type="InterPro" id="IPR036390">
    <property type="entry name" value="WH_DNA-bd_sf"/>
</dbReference>
<proteinExistence type="predicted"/>
<evidence type="ECO:0000313" key="1">
    <source>
        <dbReference type="EMBL" id="HGN37252.1"/>
    </source>
</evidence>
<organism evidence="1">
    <name type="scientific">Ignisphaera aggregans</name>
    <dbReference type="NCBI Taxonomy" id="334771"/>
    <lineage>
        <taxon>Archaea</taxon>
        <taxon>Thermoproteota</taxon>
        <taxon>Thermoprotei</taxon>
        <taxon>Desulfurococcales</taxon>
        <taxon>Desulfurococcaceae</taxon>
        <taxon>Ignisphaera</taxon>
    </lineage>
</organism>
<sequence length="106" mass="11701">MSPREKLLTILSALKDRIASPSDIIASTGLPRYEVLAAFHILEALNIISVVYVRGNYKLYRLSDLGLKLLSALGDNKSFDIVIQYVEEGSHINANPNEDRVLASTT</sequence>
<evidence type="ECO:0008006" key="3">
    <source>
        <dbReference type="Google" id="ProtNLM"/>
    </source>
</evidence>
<gene>
    <name evidence="1" type="ORF">ENT87_06865</name>
    <name evidence="2" type="ORF">ENU30_08585</name>
</gene>
<dbReference type="EMBL" id="DTBZ01000158">
    <property type="protein sequence ID" value="HGQ19007.1"/>
    <property type="molecule type" value="Genomic_DNA"/>
</dbReference>
<dbReference type="EMBL" id="DTAI01000205">
    <property type="protein sequence ID" value="HGN37252.1"/>
    <property type="molecule type" value="Genomic_DNA"/>
</dbReference>
<comment type="caution">
    <text evidence="1">The sequence shown here is derived from an EMBL/GenBank/DDBJ whole genome shotgun (WGS) entry which is preliminary data.</text>
</comment>
<evidence type="ECO:0000313" key="2">
    <source>
        <dbReference type="EMBL" id="HGQ19007.1"/>
    </source>
</evidence>
<protein>
    <recommendedName>
        <fullName evidence="3">Transcriptional regulator</fullName>
    </recommendedName>
</protein>
<dbReference type="SUPFAM" id="SSF46785">
    <property type="entry name" value="Winged helix' DNA-binding domain"/>
    <property type="match status" value="1"/>
</dbReference>
<name>A0A7J3I9C1_9CREN</name>
<reference evidence="1" key="1">
    <citation type="journal article" date="2020" name="mSystems">
        <title>Genome- and Community-Level Interaction Insights into Carbon Utilization and Element Cycling Functions of Hydrothermarchaeota in Hydrothermal Sediment.</title>
        <authorList>
            <person name="Zhou Z."/>
            <person name="Liu Y."/>
            <person name="Xu W."/>
            <person name="Pan J."/>
            <person name="Luo Z.H."/>
            <person name="Li M."/>
        </authorList>
    </citation>
    <scope>NUCLEOTIDE SEQUENCE [LARGE SCALE GENOMIC DNA]</scope>
    <source>
        <strain evidence="1">SpSt-618</strain>
        <strain evidence="2">SpSt-657</strain>
    </source>
</reference>
<accession>A0A7J3I9C1</accession>
<dbReference type="AlphaFoldDB" id="A0A7J3I9C1"/>